<dbReference type="AlphaFoldDB" id="A0A136KGB1"/>
<gene>
    <name evidence="1" type="ORF">UZ20_WS6002000872</name>
</gene>
<sequence>MEVIALIVLSIVATGGVGGTYLLSKQKNALETQLKDKKYVDLSEDEAIAKASEKSKKLFC</sequence>
<protein>
    <submittedName>
        <fullName evidence="1">Uncharacterized protein</fullName>
    </submittedName>
</protein>
<organism evidence="1 2">
    <name type="scientific">candidate division WS6 bacterium OLB21</name>
    <dbReference type="NCBI Taxonomy" id="1617427"/>
    <lineage>
        <taxon>Bacteria</taxon>
        <taxon>Candidatus Dojkabacteria</taxon>
    </lineage>
</organism>
<proteinExistence type="predicted"/>
<evidence type="ECO:0000313" key="1">
    <source>
        <dbReference type="EMBL" id="KXK08343.1"/>
    </source>
</evidence>
<reference evidence="1 2" key="1">
    <citation type="submission" date="2015-02" db="EMBL/GenBank/DDBJ databases">
        <title>Improved understanding of the partial-nitritation anammox process through 23 genomes representing the majority of the microbial community.</title>
        <authorList>
            <person name="Speth D.R."/>
            <person name="In T Zandt M."/>
            <person name="Guerrero Cruz S."/>
            <person name="Jetten M.S."/>
            <person name="Dutilh B.E."/>
        </authorList>
    </citation>
    <scope>NUCLEOTIDE SEQUENCE [LARGE SCALE GENOMIC DNA]</scope>
    <source>
        <strain evidence="1">OLB21</strain>
    </source>
</reference>
<accession>A0A136KGB1</accession>
<name>A0A136KGB1_9BACT</name>
<comment type="caution">
    <text evidence="1">The sequence shown here is derived from an EMBL/GenBank/DDBJ whole genome shotgun (WGS) entry which is preliminary data.</text>
</comment>
<dbReference type="Proteomes" id="UP000070449">
    <property type="component" value="Unassembled WGS sequence"/>
</dbReference>
<evidence type="ECO:0000313" key="2">
    <source>
        <dbReference type="Proteomes" id="UP000070449"/>
    </source>
</evidence>
<dbReference type="EMBL" id="JYPD01000025">
    <property type="protein sequence ID" value="KXK08343.1"/>
    <property type="molecule type" value="Genomic_DNA"/>
</dbReference>